<dbReference type="PANTHER" id="PTHR46880:SF5">
    <property type="entry name" value="DUF4371 DOMAIN-CONTAINING PROTEIN"/>
    <property type="match status" value="1"/>
</dbReference>
<sequence length="175" mass="19820">MLFENAEYFGLCIDESTDISSLNQFATFIRFIDKDNKLKTAFLDIRPLSSKGATAENLLSTFYEMCQDHGLNLKNLMGICVDGASNMIGCRHSMTQMIRQQFPQVTIVHCCAHRLNLASLDSIHATELQPLRSAEAITKQLWHFFVTSPLHAAILEDRHKLIQDGQVKLKRIVPI</sequence>
<reference evidence="2 3" key="1">
    <citation type="submission" date="2019-03" db="EMBL/GenBank/DDBJ databases">
        <title>Single cell metagenomics reveals metabolic interactions within the superorganism composed of flagellate Streblomastix strix and complex community of Bacteroidetes bacteria on its surface.</title>
        <authorList>
            <person name="Treitli S.C."/>
            <person name="Kolisko M."/>
            <person name="Husnik F."/>
            <person name="Keeling P."/>
            <person name="Hampl V."/>
        </authorList>
    </citation>
    <scope>NUCLEOTIDE SEQUENCE [LARGE SCALE GENOMIC DNA]</scope>
    <source>
        <strain evidence="2">ST1C</strain>
    </source>
</reference>
<proteinExistence type="predicted"/>
<dbReference type="InterPro" id="IPR025398">
    <property type="entry name" value="DUF4371"/>
</dbReference>
<feature type="domain" description="DUF4371" evidence="1">
    <location>
        <begin position="7"/>
        <end position="89"/>
    </location>
</feature>
<evidence type="ECO:0000259" key="1">
    <source>
        <dbReference type="Pfam" id="PF14291"/>
    </source>
</evidence>
<accession>A0A5J4W899</accession>
<dbReference type="SUPFAM" id="SSF53098">
    <property type="entry name" value="Ribonuclease H-like"/>
    <property type="match status" value="1"/>
</dbReference>
<dbReference type="InterPro" id="IPR012337">
    <property type="entry name" value="RNaseH-like_sf"/>
</dbReference>
<comment type="caution">
    <text evidence="2">The sequence shown here is derived from an EMBL/GenBank/DDBJ whole genome shotgun (WGS) entry which is preliminary data.</text>
</comment>
<evidence type="ECO:0000313" key="2">
    <source>
        <dbReference type="EMBL" id="KAA6390609.1"/>
    </source>
</evidence>
<gene>
    <name evidence="2" type="ORF">EZS28_013863</name>
</gene>
<name>A0A5J4W899_9EUKA</name>
<dbReference type="Pfam" id="PF14291">
    <property type="entry name" value="DUF4371"/>
    <property type="match status" value="1"/>
</dbReference>
<dbReference type="AlphaFoldDB" id="A0A5J4W899"/>
<evidence type="ECO:0000313" key="3">
    <source>
        <dbReference type="Proteomes" id="UP000324800"/>
    </source>
</evidence>
<dbReference type="EMBL" id="SNRW01003166">
    <property type="protein sequence ID" value="KAA6390609.1"/>
    <property type="molecule type" value="Genomic_DNA"/>
</dbReference>
<dbReference type="Proteomes" id="UP000324800">
    <property type="component" value="Unassembled WGS sequence"/>
</dbReference>
<dbReference type="PANTHER" id="PTHR46880">
    <property type="entry name" value="RAS-ASSOCIATING DOMAIN-CONTAINING PROTEIN"/>
    <property type="match status" value="1"/>
</dbReference>
<organism evidence="2 3">
    <name type="scientific">Streblomastix strix</name>
    <dbReference type="NCBI Taxonomy" id="222440"/>
    <lineage>
        <taxon>Eukaryota</taxon>
        <taxon>Metamonada</taxon>
        <taxon>Preaxostyla</taxon>
        <taxon>Oxymonadida</taxon>
        <taxon>Streblomastigidae</taxon>
        <taxon>Streblomastix</taxon>
    </lineage>
</organism>
<protein>
    <recommendedName>
        <fullName evidence="1">DUF4371 domain-containing protein</fullName>
    </recommendedName>
</protein>
<dbReference type="OrthoDB" id="10000786at2759"/>